<evidence type="ECO:0000313" key="3">
    <source>
        <dbReference type="Proteomes" id="UP001219518"/>
    </source>
</evidence>
<dbReference type="Proteomes" id="UP001219518">
    <property type="component" value="Unassembled WGS sequence"/>
</dbReference>
<accession>A0AAE1LPR9</accession>
<evidence type="ECO:0000256" key="1">
    <source>
        <dbReference type="SAM" id="MobiDB-lite"/>
    </source>
</evidence>
<protein>
    <submittedName>
        <fullName evidence="2">tRNA N6-adenosine threonylcarbamoyltransferase</fullName>
    </submittedName>
</protein>
<sequence>MPRPRADQTGRRQQSGCYWKLRLRLELHSADCWDDMGGMQEGGKGAGEENKQFSSCPDIPLSDKNTTCQSYNDKIVEA</sequence>
<dbReference type="EMBL" id="JAHWGI010001240">
    <property type="protein sequence ID" value="KAK3925852.1"/>
    <property type="molecule type" value="Genomic_DNA"/>
</dbReference>
<keyword evidence="3" id="KW-1185">Reference proteome</keyword>
<reference evidence="2" key="2">
    <citation type="journal article" date="2023" name="BMC Genomics">
        <title>Pest status, molecular evolution, and epigenetic factors derived from the genome assembly of Frankliniella fusca, a thysanopteran phytovirus vector.</title>
        <authorList>
            <person name="Catto M.A."/>
            <person name="Labadie P.E."/>
            <person name="Jacobson A.L."/>
            <person name="Kennedy G.G."/>
            <person name="Srinivasan R."/>
            <person name="Hunt B.G."/>
        </authorList>
    </citation>
    <scope>NUCLEOTIDE SEQUENCE</scope>
    <source>
        <strain evidence="2">PL_HMW_Pooled</strain>
    </source>
</reference>
<gene>
    <name evidence="2" type="ORF">KUF71_014101</name>
</gene>
<proteinExistence type="predicted"/>
<name>A0AAE1LPR9_9NEOP</name>
<reference evidence="2" key="1">
    <citation type="submission" date="2021-07" db="EMBL/GenBank/DDBJ databases">
        <authorList>
            <person name="Catto M.A."/>
            <person name="Jacobson A."/>
            <person name="Kennedy G."/>
            <person name="Labadie P."/>
            <person name="Hunt B.G."/>
            <person name="Srinivasan R."/>
        </authorList>
    </citation>
    <scope>NUCLEOTIDE SEQUENCE</scope>
    <source>
        <strain evidence="2">PL_HMW_Pooled</strain>
        <tissue evidence="2">Head</tissue>
    </source>
</reference>
<evidence type="ECO:0000313" key="2">
    <source>
        <dbReference type="EMBL" id="KAK3925852.1"/>
    </source>
</evidence>
<feature type="region of interest" description="Disordered" evidence="1">
    <location>
        <begin position="37"/>
        <end position="59"/>
    </location>
</feature>
<comment type="caution">
    <text evidence="2">The sequence shown here is derived from an EMBL/GenBank/DDBJ whole genome shotgun (WGS) entry which is preliminary data.</text>
</comment>
<organism evidence="2 3">
    <name type="scientific">Frankliniella fusca</name>
    <dbReference type="NCBI Taxonomy" id="407009"/>
    <lineage>
        <taxon>Eukaryota</taxon>
        <taxon>Metazoa</taxon>
        <taxon>Ecdysozoa</taxon>
        <taxon>Arthropoda</taxon>
        <taxon>Hexapoda</taxon>
        <taxon>Insecta</taxon>
        <taxon>Pterygota</taxon>
        <taxon>Neoptera</taxon>
        <taxon>Paraneoptera</taxon>
        <taxon>Thysanoptera</taxon>
        <taxon>Terebrantia</taxon>
        <taxon>Thripoidea</taxon>
        <taxon>Thripidae</taxon>
        <taxon>Frankliniella</taxon>
    </lineage>
</organism>
<dbReference type="AlphaFoldDB" id="A0AAE1LPR9"/>